<proteinExistence type="predicted"/>
<organism evidence="1">
    <name type="scientific">Arundo donax</name>
    <name type="common">Giant reed</name>
    <name type="synonym">Donax arundinaceus</name>
    <dbReference type="NCBI Taxonomy" id="35708"/>
    <lineage>
        <taxon>Eukaryota</taxon>
        <taxon>Viridiplantae</taxon>
        <taxon>Streptophyta</taxon>
        <taxon>Embryophyta</taxon>
        <taxon>Tracheophyta</taxon>
        <taxon>Spermatophyta</taxon>
        <taxon>Magnoliopsida</taxon>
        <taxon>Liliopsida</taxon>
        <taxon>Poales</taxon>
        <taxon>Poaceae</taxon>
        <taxon>PACMAD clade</taxon>
        <taxon>Arundinoideae</taxon>
        <taxon>Arundineae</taxon>
        <taxon>Arundo</taxon>
    </lineage>
</organism>
<reference evidence="1" key="2">
    <citation type="journal article" date="2015" name="Data Brief">
        <title>Shoot transcriptome of the giant reed, Arundo donax.</title>
        <authorList>
            <person name="Barrero R.A."/>
            <person name="Guerrero F.D."/>
            <person name="Moolhuijzen P."/>
            <person name="Goolsby J.A."/>
            <person name="Tidwell J."/>
            <person name="Bellgard S.E."/>
            <person name="Bellgard M.I."/>
        </authorList>
    </citation>
    <scope>NUCLEOTIDE SEQUENCE</scope>
    <source>
        <tissue evidence="1">Shoot tissue taken approximately 20 cm above the soil surface</tissue>
    </source>
</reference>
<reference evidence="1" key="1">
    <citation type="submission" date="2014-09" db="EMBL/GenBank/DDBJ databases">
        <authorList>
            <person name="Magalhaes I.L.F."/>
            <person name="Oliveira U."/>
            <person name="Santos F.R."/>
            <person name="Vidigal T.H.D.A."/>
            <person name="Brescovit A.D."/>
            <person name="Santos A.J."/>
        </authorList>
    </citation>
    <scope>NUCLEOTIDE SEQUENCE</scope>
    <source>
        <tissue evidence="1">Shoot tissue taken approximately 20 cm above the soil surface</tissue>
    </source>
</reference>
<evidence type="ECO:0000313" key="1">
    <source>
        <dbReference type="EMBL" id="JAE03196.1"/>
    </source>
</evidence>
<name>A0A0A9EZA2_ARUDO</name>
<dbReference type="EMBL" id="GBRH01194700">
    <property type="protein sequence ID" value="JAE03196.1"/>
    <property type="molecule type" value="Transcribed_RNA"/>
</dbReference>
<sequence length="119" mass="12448">MSIEKDKCPSIHVELRLASSFIMPLKLLANQIAVSRGGTLAFPNGFRTIASSSSLLCSSSSAESSKSPSRASARCLKDVTSSISFAGDTSSLNPLLIARVLKCTSSMVGNFIASVLACF</sequence>
<protein>
    <submittedName>
        <fullName evidence="1">Uncharacterized protein</fullName>
    </submittedName>
</protein>
<accession>A0A0A9EZA2</accession>
<dbReference type="AlphaFoldDB" id="A0A0A9EZA2"/>